<gene>
    <name evidence="2" type="ORF">GSTENG00026985001</name>
</gene>
<reference evidence="2" key="1">
    <citation type="journal article" date="2004" name="Nature">
        <title>Genome duplication in the teleost fish Tetraodon nigroviridis reveals the early vertebrate proto-karyotype.</title>
        <authorList>
            <person name="Jaillon O."/>
            <person name="Aury J.-M."/>
            <person name="Brunet F."/>
            <person name="Petit J.-L."/>
            <person name="Stange-Thomann N."/>
            <person name="Mauceli E."/>
            <person name="Bouneau L."/>
            <person name="Fischer C."/>
            <person name="Ozouf-Costaz C."/>
            <person name="Bernot A."/>
            <person name="Nicaud S."/>
            <person name="Jaffe D."/>
            <person name="Fisher S."/>
            <person name="Lutfalla G."/>
            <person name="Dossat C."/>
            <person name="Segurens B."/>
            <person name="Dasilva C."/>
            <person name="Salanoubat M."/>
            <person name="Levy M."/>
            <person name="Boudet N."/>
            <person name="Castellano S."/>
            <person name="Anthouard V."/>
            <person name="Jubin C."/>
            <person name="Castelli V."/>
            <person name="Katinka M."/>
            <person name="Vacherie B."/>
            <person name="Biemont C."/>
            <person name="Skalli Z."/>
            <person name="Cattolico L."/>
            <person name="Poulain J."/>
            <person name="De Berardinis V."/>
            <person name="Cruaud C."/>
            <person name="Duprat S."/>
            <person name="Brottier P."/>
            <person name="Coutanceau J.-P."/>
            <person name="Gouzy J."/>
            <person name="Parra G."/>
            <person name="Lardier G."/>
            <person name="Chapple C."/>
            <person name="McKernan K.J."/>
            <person name="McEwan P."/>
            <person name="Bosak S."/>
            <person name="Kellis M."/>
            <person name="Volff J.-N."/>
            <person name="Guigo R."/>
            <person name="Zody M.C."/>
            <person name="Mesirov J."/>
            <person name="Lindblad-Toh K."/>
            <person name="Birren B."/>
            <person name="Nusbaum C."/>
            <person name="Kahn D."/>
            <person name="Robinson-Rechavi M."/>
            <person name="Laudet V."/>
            <person name="Schachter V."/>
            <person name="Quetier F."/>
            <person name="Saurin W."/>
            <person name="Scarpelli C."/>
            <person name="Wincker P."/>
            <person name="Lander E.S."/>
            <person name="Weissenbach J."/>
            <person name="Roest Crollius H."/>
        </authorList>
    </citation>
    <scope>NUCLEOTIDE SEQUENCE [LARGE SCALE GENOMIC DNA]</scope>
</reference>
<feature type="chain" id="PRO_5004242673" evidence="1">
    <location>
        <begin position="23"/>
        <end position="36"/>
    </location>
</feature>
<reference evidence="2" key="2">
    <citation type="submission" date="2004-02" db="EMBL/GenBank/DDBJ databases">
        <authorList>
            <consortium name="Genoscope"/>
            <consortium name="Whitehead Institute Centre for Genome Research"/>
        </authorList>
    </citation>
    <scope>NUCLEOTIDE SEQUENCE</scope>
</reference>
<feature type="signal peptide" evidence="1">
    <location>
        <begin position="1"/>
        <end position="22"/>
    </location>
</feature>
<proteinExistence type="predicted"/>
<protein>
    <submittedName>
        <fullName evidence="2">Chromosome 2 SCAF14976, whole genome shotgun sequence</fullName>
    </submittedName>
</protein>
<sequence length="36" mass="4037">MFSFVDIRLALLLSAAVLLVRGQGEDDSKYHFPTLI</sequence>
<keyword evidence="1" id="KW-0732">Signal</keyword>
<organism evidence="2">
    <name type="scientific">Tetraodon nigroviridis</name>
    <name type="common">Spotted green pufferfish</name>
    <name type="synonym">Chelonodon nigroviridis</name>
    <dbReference type="NCBI Taxonomy" id="99883"/>
    <lineage>
        <taxon>Eukaryota</taxon>
        <taxon>Metazoa</taxon>
        <taxon>Chordata</taxon>
        <taxon>Craniata</taxon>
        <taxon>Vertebrata</taxon>
        <taxon>Euteleostomi</taxon>
        <taxon>Actinopterygii</taxon>
        <taxon>Neopterygii</taxon>
        <taxon>Teleostei</taxon>
        <taxon>Neoteleostei</taxon>
        <taxon>Acanthomorphata</taxon>
        <taxon>Eupercaria</taxon>
        <taxon>Tetraodontiformes</taxon>
        <taxon>Tetradontoidea</taxon>
        <taxon>Tetraodontidae</taxon>
        <taxon>Tetraodon</taxon>
    </lineage>
</organism>
<evidence type="ECO:0000313" key="2">
    <source>
        <dbReference type="EMBL" id="CAG06574.1"/>
    </source>
</evidence>
<dbReference type="KEGG" id="tng:GSTEN00026985G001"/>
<dbReference type="EMBL" id="CAAE01014976">
    <property type="protein sequence ID" value="CAG06574.1"/>
    <property type="molecule type" value="Genomic_DNA"/>
</dbReference>
<evidence type="ECO:0000256" key="1">
    <source>
        <dbReference type="SAM" id="SignalP"/>
    </source>
</evidence>
<name>Q4RYF8_TETNG</name>
<accession>Q4RYF8</accession>
<dbReference type="AlphaFoldDB" id="Q4RYF8"/>